<protein>
    <submittedName>
        <fullName evidence="1">DUF2313 domain-containing protein</fullName>
    </submittedName>
</protein>
<keyword evidence="2" id="KW-1185">Reference proteome</keyword>
<dbReference type="Pfam" id="PF10076">
    <property type="entry name" value="Phage_Mu_Gp48"/>
    <property type="match status" value="1"/>
</dbReference>
<accession>A0A7X1ZEG4</accession>
<dbReference type="OrthoDB" id="6592844at2"/>
<dbReference type="AlphaFoldDB" id="A0A7X1ZEG4"/>
<dbReference type="Proteomes" id="UP000434582">
    <property type="component" value="Unassembled WGS sequence"/>
</dbReference>
<gene>
    <name evidence="1" type="ORF">GHC57_09795</name>
</gene>
<dbReference type="EMBL" id="WIVE01000027">
    <property type="protein sequence ID" value="MQX36807.1"/>
    <property type="molecule type" value="Genomic_DNA"/>
</dbReference>
<dbReference type="InterPro" id="IPR018755">
    <property type="entry name" value="Phage_Mu_Gp48"/>
</dbReference>
<name>A0A7X1ZEG4_9PROT</name>
<reference evidence="1 2" key="1">
    <citation type="submission" date="2019-10" db="EMBL/GenBank/DDBJ databases">
        <title>Draft whole-genome sequence of the purple nonsulfur photosynthetic bacterium Roseospira navarrensis DSM 15114.</title>
        <authorList>
            <person name="Kyndt J.A."/>
            <person name="Meyer T.E."/>
        </authorList>
    </citation>
    <scope>NUCLEOTIDE SEQUENCE [LARGE SCALE GENOMIC DNA]</scope>
    <source>
        <strain evidence="1 2">DSM 15114</strain>
    </source>
</reference>
<proteinExistence type="predicted"/>
<organism evidence="1 2">
    <name type="scientific">Roseospira navarrensis</name>
    <dbReference type="NCBI Taxonomy" id="140058"/>
    <lineage>
        <taxon>Bacteria</taxon>
        <taxon>Pseudomonadati</taxon>
        <taxon>Pseudomonadota</taxon>
        <taxon>Alphaproteobacteria</taxon>
        <taxon>Rhodospirillales</taxon>
        <taxon>Rhodospirillaceae</taxon>
        <taxon>Roseospira</taxon>
    </lineage>
</organism>
<sequence length="210" mass="23081">MARDAAAYRRVLAGLLPRGAAWRRDPGSVLGRLLEALGAPLARADARADALVDEADPRTTWEMLADWERVCGLPDTCSRAAGTPTLEERRAAVVQRLTARGGQSRAFFLGIAEALGYAITIEEWRPFQVGLSGVGPSVDPGMLGPQLGPPQIRFVWRVTVLEPRVTRFHVGTSQCGVDQLTAIRRAEDLECQFRRRAPAHTHLIFRYEGV</sequence>
<dbReference type="RefSeq" id="WP_153343649.1">
    <property type="nucleotide sequence ID" value="NZ_WIVE01000027.1"/>
</dbReference>
<evidence type="ECO:0000313" key="1">
    <source>
        <dbReference type="EMBL" id="MQX36807.1"/>
    </source>
</evidence>
<evidence type="ECO:0000313" key="2">
    <source>
        <dbReference type="Proteomes" id="UP000434582"/>
    </source>
</evidence>
<comment type="caution">
    <text evidence="1">The sequence shown here is derived from an EMBL/GenBank/DDBJ whole genome shotgun (WGS) entry which is preliminary data.</text>
</comment>